<name>X4YVX0_9ADEN</name>
<evidence type="ECO:0000256" key="5">
    <source>
        <dbReference type="SAM" id="Phobius"/>
    </source>
</evidence>
<feature type="domain" description="Adenovirus E3 region protein CR1" evidence="7">
    <location>
        <begin position="135"/>
        <end position="219"/>
    </location>
</feature>
<comment type="similarity">
    <text evidence="1">Belongs to the adenoviridae E3_20 family.</text>
</comment>
<evidence type="ECO:0000256" key="3">
    <source>
        <dbReference type="ARBA" id="ARBA00023180"/>
    </source>
</evidence>
<evidence type="ECO:0000313" key="9">
    <source>
        <dbReference type="Proteomes" id="UP000315897"/>
    </source>
</evidence>
<reference evidence="8 9" key="1">
    <citation type="journal article" date="2014" name="PLoS ONE">
        <title>Full genome virus detection in fecal samples using sensitive nucleic acid preparation, deep sequencing, and a novel iterative sequence classification algorithm.</title>
        <authorList>
            <person name="Cotten M."/>
            <person name="Oude Munnink B."/>
            <person name="Canuti M."/>
            <person name="Deijs M."/>
            <person name="Watson S.J."/>
            <person name="Kellam P."/>
            <person name="van der Hoek L."/>
        </authorList>
    </citation>
    <scope>NUCLEOTIDE SEQUENCE [LARGE SCALE GENOMIC DNA]</scope>
    <source>
        <strain evidence="8">Adenovirus_Amsterdam_1995</strain>
    </source>
</reference>
<keyword evidence="2" id="KW-0244">Early protein</keyword>
<dbReference type="Proteomes" id="UP000315897">
    <property type="component" value="Segment"/>
</dbReference>
<dbReference type="InterPro" id="IPR003470">
    <property type="entry name" value="Adeno_E3_CR2"/>
</dbReference>
<proteinExistence type="inferred from homology"/>
<accession>X4YVX0</accession>
<organism evidence="8 9">
    <name type="scientific">Human mastadenovirus D</name>
    <dbReference type="NCBI Taxonomy" id="130310"/>
    <lineage>
        <taxon>Viruses</taxon>
        <taxon>Varidnaviria</taxon>
        <taxon>Bamfordvirae</taxon>
        <taxon>Preplasmiviricota</taxon>
        <taxon>Polisuviricotina</taxon>
        <taxon>Pharingeaviricetes</taxon>
        <taxon>Rowavirales</taxon>
        <taxon>Adenoviridae</taxon>
        <taxon>Mastadenovirus</taxon>
        <taxon>Mastadenovirus dominans</taxon>
    </lineage>
</organism>
<keyword evidence="5" id="KW-1133">Transmembrane helix</keyword>
<keyword evidence="5" id="KW-0812">Transmembrane</keyword>
<keyword evidence="3" id="KW-0325">Glycoprotein</keyword>
<dbReference type="Pfam" id="PF02440">
    <property type="entry name" value="Adeno_E3_CR1"/>
    <property type="match status" value="3"/>
</dbReference>
<keyword evidence="5" id="KW-0472">Membrane</keyword>
<dbReference type="Pfam" id="PF02439">
    <property type="entry name" value="Adeno_E3_CR2"/>
    <property type="match status" value="1"/>
</dbReference>
<feature type="transmembrane region" description="Helical" evidence="5">
    <location>
        <begin position="374"/>
        <end position="397"/>
    </location>
</feature>
<evidence type="ECO:0000256" key="1">
    <source>
        <dbReference type="ARBA" id="ARBA00006132"/>
    </source>
</evidence>
<feature type="region of interest" description="Disordered" evidence="4">
    <location>
        <begin position="229"/>
        <end position="248"/>
    </location>
</feature>
<evidence type="ECO:0000259" key="7">
    <source>
        <dbReference type="Pfam" id="PF02440"/>
    </source>
</evidence>
<feature type="domain" description="Adenovirus E3 region protein CR2" evidence="6">
    <location>
        <begin position="369"/>
        <end position="407"/>
    </location>
</feature>
<evidence type="ECO:0000259" key="6">
    <source>
        <dbReference type="Pfam" id="PF02439"/>
    </source>
</evidence>
<protein>
    <submittedName>
        <fullName evidence="8">Putative E3</fullName>
    </submittedName>
</protein>
<dbReference type="EMBL" id="KJ194501">
    <property type="protein sequence ID" value="AHV83679.1"/>
    <property type="molecule type" value="Genomic_DNA"/>
</dbReference>
<evidence type="ECO:0000256" key="4">
    <source>
        <dbReference type="SAM" id="MobiDB-lite"/>
    </source>
</evidence>
<feature type="domain" description="Adenovirus E3 region protein CR1" evidence="7">
    <location>
        <begin position="246"/>
        <end position="327"/>
    </location>
</feature>
<evidence type="ECO:0000256" key="2">
    <source>
        <dbReference type="ARBA" id="ARBA00022518"/>
    </source>
</evidence>
<dbReference type="InterPro" id="IPR003471">
    <property type="entry name" value="Adeno_E3_CR1"/>
</dbReference>
<evidence type="ECO:0000313" key="8">
    <source>
        <dbReference type="EMBL" id="AHV83679.1"/>
    </source>
</evidence>
<feature type="domain" description="Adenovirus E3 region protein CR1" evidence="7">
    <location>
        <begin position="40"/>
        <end position="125"/>
    </location>
</feature>
<sequence length="416" mass="46930">MEMRKRKNCYKSFSLRRTMNTLTSVVLLSLLVAFSQGLLESKVVKIPYGSAYVLVGPRDPPVQWFGGGDFTMFCNGSKTHLQNIRHTCNEQNLTLLSVGYGHRGDYYGFRHDNTGRKHYKVIIEAPPPVTRKPLSEIKYVNVTMGQNLTLSGPPGTPVTWHGEGHKLCEGKNVFYRELNHTCTEKDLILLFVNRTHNGPYIGYNKEGTDREHYEVSVLDLMPIAGQGLDSKNKEQKIPPKRKSKDKVKEVNFPTGTDQTLIGPPGQKIDWHVSSNDGQFKKLCETKDGKHSCHGRNITIFNISRADEGSYYGSSHDGSSHYKVTVYDKSSFGKAKIKIDPYTTKGTTTENYHEFELQQGNDESDDQKQIPSTTVAIVVGVIAGFVTLIIVFICYICCRKRPRSYNHMVDPLLSFSY</sequence>